<organism evidence="1 2">
    <name type="scientific">Elioraea tepida</name>
    <dbReference type="NCBI Taxonomy" id="2843330"/>
    <lineage>
        <taxon>Bacteria</taxon>
        <taxon>Pseudomonadati</taxon>
        <taxon>Pseudomonadota</taxon>
        <taxon>Alphaproteobacteria</taxon>
        <taxon>Acetobacterales</taxon>
        <taxon>Elioraeaceae</taxon>
        <taxon>Elioraea</taxon>
    </lineage>
</organism>
<evidence type="ECO:0000313" key="2">
    <source>
        <dbReference type="Proteomes" id="UP000694001"/>
    </source>
</evidence>
<accession>A0A975U6B4</accession>
<evidence type="ECO:0000313" key="1">
    <source>
        <dbReference type="EMBL" id="QXM26238.1"/>
    </source>
</evidence>
<dbReference type="EMBL" id="CP076448">
    <property type="protein sequence ID" value="QXM26238.1"/>
    <property type="molecule type" value="Genomic_DNA"/>
</dbReference>
<protein>
    <submittedName>
        <fullName evidence="1">Oxalurate catabolism protein HpxZ</fullName>
    </submittedName>
</protein>
<dbReference type="KEGG" id="elio:KO353_06770"/>
<dbReference type="Pfam" id="PF11533">
    <property type="entry name" value="AtzH-like"/>
    <property type="match status" value="1"/>
</dbReference>
<dbReference type="AlphaFoldDB" id="A0A975U6B4"/>
<keyword evidence="2" id="KW-1185">Reference proteome</keyword>
<proteinExistence type="predicted"/>
<gene>
    <name evidence="1" type="primary">hpxZ</name>
    <name evidence="1" type="ORF">KO353_06770</name>
</gene>
<dbReference type="Proteomes" id="UP000694001">
    <property type="component" value="Chromosome"/>
</dbReference>
<sequence length="142" mass="15470">MPINLPGPLAEVREAFAAYERALVGNDVALLDLLFWNSPHTLRYGVTENLYGWEAIAAFRAGRSPAGLARSLRNTVITTFGTDAATANTEFVRDGSTAIGRQSQCWIRFPVAEVGEAFRGWRIVAAHVSLLVEPEAPATRGR</sequence>
<dbReference type="NCBIfam" id="NF033625">
    <property type="entry name" value="HpxZ"/>
    <property type="match status" value="1"/>
</dbReference>
<reference evidence="1" key="1">
    <citation type="submission" date="2021-06" db="EMBL/GenBank/DDBJ databases">
        <title>Elioraea tepida, sp. nov., a moderately thermophilic aerobic anoxygenic phototrophic bacterium isolated from an alkaline siliceous hot spring mat community in Yellowstone National Park, WY, USA.</title>
        <authorList>
            <person name="Saini M.K."/>
            <person name="Yoshida S."/>
            <person name="Sebastian A."/>
            <person name="Hirose S."/>
            <person name="Hara E."/>
            <person name="Tamaki H."/>
            <person name="Soulier N.T."/>
            <person name="Albert I."/>
            <person name="Hanada S."/>
            <person name="Bryant D.A."/>
            <person name="Tank M."/>
        </authorList>
    </citation>
    <scope>NUCLEOTIDE SEQUENCE</scope>
    <source>
        <strain evidence="1">MS-P2</strain>
    </source>
</reference>
<dbReference type="InterPro" id="IPR024507">
    <property type="entry name" value="AtzH-like"/>
</dbReference>
<name>A0A975U6B4_9PROT</name>